<feature type="region of interest" description="Disordered" evidence="1">
    <location>
        <begin position="30"/>
        <end position="62"/>
    </location>
</feature>
<dbReference type="RefSeq" id="WP_144971003.1">
    <property type="nucleotide sequence ID" value="NZ_CP036289.1"/>
</dbReference>
<evidence type="ECO:0000256" key="1">
    <source>
        <dbReference type="SAM" id="MobiDB-lite"/>
    </source>
</evidence>
<dbReference type="Proteomes" id="UP000318626">
    <property type="component" value="Chromosome"/>
</dbReference>
<evidence type="ECO:0000313" key="3">
    <source>
        <dbReference type="EMBL" id="QDU73996.1"/>
    </source>
</evidence>
<organism evidence="3 4">
    <name type="scientific">Bremerella volcania</name>
    <dbReference type="NCBI Taxonomy" id="2527984"/>
    <lineage>
        <taxon>Bacteria</taxon>
        <taxon>Pseudomonadati</taxon>
        <taxon>Planctomycetota</taxon>
        <taxon>Planctomycetia</taxon>
        <taxon>Pirellulales</taxon>
        <taxon>Pirellulaceae</taxon>
        <taxon>Bremerella</taxon>
    </lineage>
</organism>
<dbReference type="AlphaFoldDB" id="A0A518C437"/>
<reference evidence="4" key="1">
    <citation type="submission" date="2019-02" db="EMBL/GenBank/DDBJ databases">
        <title>Deep-cultivation of Planctomycetes and their phenomic and genomic characterization uncovers novel biology.</title>
        <authorList>
            <person name="Wiegand S."/>
            <person name="Jogler M."/>
            <person name="Boedeker C."/>
            <person name="Pinto D."/>
            <person name="Vollmers J."/>
            <person name="Rivas-Marin E."/>
            <person name="Kohn T."/>
            <person name="Peeters S.H."/>
            <person name="Heuer A."/>
            <person name="Rast P."/>
            <person name="Oberbeckmann S."/>
            <person name="Bunk B."/>
            <person name="Jeske O."/>
            <person name="Meyerdierks A."/>
            <person name="Storesund J.E."/>
            <person name="Kallscheuer N."/>
            <person name="Luecker S."/>
            <person name="Lage O.M."/>
            <person name="Pohl T."/>
            <person name="Merkel B.J."/>
            <person name="Hornburger P."/>
            <person name="Mueller R.-W."/>
            <person name="Bruemmer F."/>
            <person name="Labrenz M."/>
            <person name="Spormann A.M."/>
            <person name="Op den Camp H."/>
            <person name="Overmann J."/>
            <person name="Amann R."/>
            <person name="Jetten M.S.M."/>
            <person name="Mascher T."/>
            <person name="Medema M.H."/>
            <person name="Devos D.P."/>
            <person name="Kaster A.-K."/>
            <person name="Ovreas L."/>
            <person name="Rohde M."/>
            <person name="Galperin M.Y."/>
            <person name="Jogler C."/>
        </authorList>
    </citation>
    <scope>NUCLEOTIDE SEQUENCE [LARGE SCALE GENOMIC DNA]</scope>
    <source>
        <strain evidence="4">Pan97</strain>
    </source>
</reference>
<evidence type="ECO:0000256" key="2">
    <source>
        <dbReference type="SAM" id="SignalP"/>
    </source>
</evidence>
<keyword evidence="4" id="KW-1185">Reference proteome</keyword>
<evidence type="ECO:0000313" key="4">
    <source>
        <dbReference type="Proteomes" id="UP000318626"/>
    </source>
</evidence>
<gene>
    <name evidence="3" type="ORF">Pan97_09960</name>
</gene>
<dbReference type="EMBL" id="CP036289">
    <property type="protein sequence ID" value="QDU73996.1"/>
    <property type="molecule type" value="Genomic_DNA"/>
</dbReference>
<feature type="signal peptide" evidence="2">
    <location>
        <begin position="1"/>
        <end position="21"/>
    </location>
</feature>
<keyword evidence="2" id="KW-0732">Signal</keyword>
<sequence precursor="true">MKIGKLLLVLCALAVPFTLSGCNTAKTDTAGNGEHVDDHGHDHGEDGHSHGEEGHSHELGPHGGHLIELGGEKYHLEWEHDDEAKVLTFYVLDGDAKKDVPIADENIKITIAVGEDKKEFEVPAVRAEGEDKTAKFETKDADLFALVTADEAKATVTLEIEGTPFEGEIEHHAH</sequence>
<dbReference type="PROSITE" id="PS51257">
    <property type="entry name" value="PROKAR_LIPOPROTEIN"/>
    <property type="match status" value="1"/>
</dbReference>
<feature type="chain" id="PRO_5022042815" evidence="2">
    <location>
        <begin position="22"/>
        <end position="174"/>
    </location>
</feature>
<protein>
    <submittedName>
        <fullName evidence="3">Uncharacterized protein</fullName>
    </submittedName>
</protein>
<dbReference type="OrthoDB" id="276591at2"/>
<dbReference type="KEGG" id="bvo:Pan97_09960"/>
<proteinExistence type="predicted"/>
<feature type="compositionally biased region" description="Basic and acidic residues" evidence="1">
    <location>
        <begin position="34"/>
        <end position="60"/>
    </location>
</feature>
<accession>A0A518C437</accession>
<name>A0A518C437_9BACT</name>